<dbReference type="RefSeq" id="WP_214295888.1">
    <property type="nucleotide sequence ID" value="NZ_JAHDYS010000001.1"/>
</dbReference>
<accession>A0ABS5U3B9</accession>
<evidence type="ECO:0008006" key="3">
    <source>
        <dbReference type="Google" id="ProtNLM"/>
    </source>
</evidence>
<proteinExistence type="predicted"/>
<gene>
    <name evidence="1" type="ORF">KJB30_00015</name>
</gene>
<sequence>MPFETEYDESLKQLTRVWSGVVTGKEILESHDLATHYLLNGEGVRYIIADYSAVERIETSAEMVRTIALKDKEISAQVPYIYAAVIASNDAVFGLIRMWQTYVEQAGLVVAIFRTRAEGEIWLNQHRK</sequence>
<evidence type="ECO:0000313" key="2">
    <source>
        <dbReference type="Proteomes" id="UP000784128"/>
    </source>
</evidence>
<reference evidence="1 2" key="1">
    <citation type="submission" date="2021-05" db="EMBL/GenBank/DDBJ databases">
        <title>The draft genome of Geobacter chapellei DSM 13688.</title>
        <authorList>
            <person name="Xu Z."/>
            <person name="Masuda Y."/>
            <person name="Itoh H."/>
            <person name="Senoo K."/>
        </authorList>
    </citation>
    <scope>NUCLEOTIDE SEQUENCE [LARGE SCALE GENOMIC DNA]</scope>
    <source>
        <strain evidence="1 2">DSM 13688</strain>
    </source>
</reference>
<dbReference type="EMBL" id="JAHDYS010000001">
    <property type="protein sequence ID" value="MBT1070166.1"/>
    <property type="molecule type" value="Genomic_DNA"/>
</dbReference>
<keyword evidence="2" id="KW-1185">Reference proteome</keyword>
<protein>
    <recommendedName>
        <fullName evidence="3">DUF4440 domain-containing protein</fullName>
    </recommendedName>
</protein>
<name>A0ABS5U3B9_9BACT</name>
<organism evidence="1 2">
    <name type="scientific">Pelotalea chapellei</name>
    <dbReference type="NCBI Taxonomy" id="44671"/>
    <lineage>
        <taxon>Bacteria</taxon>
        <taxon>Pseudomonadati</taxon>
        <taxon>Thermodesulfobacteriota</taxon>
        <taxon>Desulfuromonadia</taxon>
        <taxon>Geobacterales</taxon>
        <taxon>Geobacteraceae</taxon>
        <taxon>Pelotalea</taxon>
    </lineage>
</organism>
<evidence type="ECO:0000313" key="1">
    <source>
        <dbReference type="EMBL" id="MBT1070166.1"/>
    </source>
</evidence>
<dbReference type="Proteomes" id="UP000784128">
    <property type="component" value="Unassembled WGS sequence"/>
</dbReference>
<comment type="caution">
    <text evidence="1">The sequence shown here is derived from an EMBL/GenBank/DDBJ whole genome shotgun (WGS) entry which is preliminary data.</text>
</comment>